<dbReference type="GO" id="GO:0008270">
    <property type="term" value="F:zinc ion binding"/>
    <property type="evidence" value="ECO:0007669"/>
    <property type="project" value="UniProtKB-KW"/>
</dbReference>
<proteinExistence type="predicted"/>
<dbReference type="SMART" id="SM00744">
    <property type="entry name" value="RINGv"/>
    <property type="match status" value="1"/>
</dbReference>
<dbReference type="PANTHER" id="PTHR46214:SF8">
    <property type="entry name" value="RING_FYVE_PHD ZINC FINGER SUPERFAMILY PROTEIN"/>
    <property type="match status" value="1"/>
</dbReference>
<protein>
    <recommendedName>
        <fullName evidence="4">RING-CH-type domain-containing protein</fullName>
    </recommendedName>
</protein>
<dbReference type="Gene3D" id="3.30.40.10">
    <property type="entry name" value="Zinc/RING finger domain, C3HC4 (zinc finger)"/>
    <property type="match status" value="1"/>
</dbReference>
<keyword evidence="6" id="KW-1185">Reference proteome</keyword>
<reference evidence="5 6" key="1">
    <citation type="submission" date="2024-01" db="EMBL/GenBank/DDBJ databases">
        <title>The genomes of 5 underutilized Papilionoideae crops provide insights into root nodulation and disease resistanc.</title>
        <authorList>
            <person name="Jiang F."/>
        </authorList>
    </citation>
    <scope>NUCLEOTIDE SEQUENCE [LARGE SCALE GENOMIC DNA]</scope>
    <source>
        <strain evidence="5">DUOXIRENSHENG_FW03</strain>
        <tissue evidence="5">Leaves</tissue>
    </source>
</reference>
<evidence type="ECO:0000313" key="6">
    <source>
        <dbReference type="Proteomes" id="UP001386955"/>
    </source>
</evidence>
<evidence type="ECO:0000313" key="5">
    <source>
        <dbReference type="EMBL" id="KAK7410234.1"/>
    </source>
</evidence>
<organism evidence="5 6">
    <name type="scientific">Psophocarpus tetragonolobus</name>
    <name type="common">Winged bean</name>
    <name type="synonym">Dolichos tetragonolobus</name>
    <dbReference type="NCBI Taxonomy" id="3891"/>
    <lineage>
        <taxon>Eukaryota</taxon>
        <taxon>Viridiplantae</taxon>
        <taxon>Streptophyta</taxon>
        <taxon>Embryophyta</taxon>
        <taxon>Tracheophyta</taxon>
        <taxon>Spermatophyta</taxon>
        <taxon>Magnoliopsida</taxon>
        <taxon>eudicotyledons</taxon>
        <taxon>Gunneridae</taxon>
        <taxon>Pentapetalae</taxon>
        <taxon>rosids</taxon>
        <taxon>fabids</taxon>
        <taxon>Fabales</taxon>
        <taxon>Fabaceae</taxon>
        <taxon>Papilionoideae</taxon>
        <taxon>50 kb inversion clade</taxon>
        <taxon>NPAAA clade</taxon>
        <taxon>indigoferoid/millettioid clade</taxon>
        <taxon>Phaseoleae</taxon>
        <taxon>Psophocarpus</taxon>
    </lineage>
</organism>
<accession>A0AAN9XV90</accession>
<gene>
    <name evidence="5" type="ORF">VNO78_00861</name>
</gene>
<comment type="caution">
    <text evidence="5">The sequence shown here is derived from an EMBL/GenBank/DDBJ whole genome shotgun (WGS) entry which is preliminary data.</text>
</comment>
<dbReference type="PANTHER" id="PTHR46214">
    <property type="entry name" value="ZINC FINGER, RING-CH-TYPE"/>
    <property type="match status" value="1"/>
</dbReference>
<dbReference type="PROSITE" id="PS51292">
    <property type="entry name" value="ZF_RING_CH"/>
    <property type="match status" value="1"/>
</dbReference>
<keyword evidence="2" id="KW-0863">Zinc-finger</keyword>
<name>A0AAN9XV90_PSOTE</name>
<dbReference type="EMBL" id="JAYMYS010000001">
    <property type="protein sequence ID" value="KAK7410234.1"/>
    <property type="molecule type" value="Genomic_DNA"/>
</dbReference>
<evidence type="ECO:0000256" key="2">
    <source>
        <dbReference type="ARBA" id="ARBA00022771"/>
    </source>
</evidence>
<evidence type="ECO:0000259" key="4">
    <source>
        <dbReference type="PROSITE" id="PS51292"/>
    </source>
</evidence>
<keyword evidence="3" id="KW-0862">Zinc</keyword>
<sequence>MKASNGVSETDKNSCVIDIKWSNHKKFYENSKGERICRICHLTNVTTVGTANSATSTNLIQLGCACKDELGIAHVHCVEAWFKLKRSRLIDIHMMPSSSNLAIGKLLPSIVQVNILKVCTLKLPSKEITNLTRDRQIVSWMHSLEFGVLDVLMEIYAQREHALHLVAIDLICKIK</sequence>
<feature type="domain" description="RING-CH-type" evidence="4">
    <location>
        <begin position="29"/>
        <end position="100"/>
    </location>
</feature>
<evidence type="ECO:0000256" key="3">
    <source>
        <dbReference type="ARBA" id="ARBA00022833"/>
    </source>
</evidence>
<evidence type="ECO:0000256" key="1">
    <source>
        <dbReference type="ARBA" id="ARBA00022723"/>
    </source>
</evidence>
<dbReference type="InterPro" id="IPR013083">
    <property type="entry name" value="Znf_RING/FYVE/PHD"/>
</dbReference>
<dbReference type="SUPFAM" id="SSF57850">
    <property type="entry name" value="RING/U-box"/>
    <property type="match status" value="1"/>
</dbReference>
<dbReference type="Pfam" id="PF12906">
    <property type="entry name" value="RINGv"/>
    <property type="match status" value="1"/>
</dbReference>
<dbReference type="InterPro" id="IPR011016">
    <property type="entry name" value="Znf_RING-CH"/>
</dbReference>
<dbReference type="AlphaFoldDB" id="A0AAN9XV90"/>
<dbReference type="Proteomes" id="UP001386955">
    <property type="component" value="Unassembled WGS sequence"/>
</dbReference>
<keyword evidence="1" id="KW-0479">Metal-binding</keyword>